<organism evidence="1 2">
    <name type="scientific">Eoetvoesiella caeni</name>
    <dbReference type="NCBI Taxonomy" id="645616"/>
    <lineage>
        <taxon>Bacteria</taxon>
        <taxon>Pseudomonadati</taxon>
        <taxon>Pseudomonadota</taxon>
        <taxon>Betaproteobacteria</taxon>
        <taxon>Burkholderiales</taxon>
        <taxon>Alcaligenaceae</taxon>
        <taxon>Eoetvoesiella</taxon>
    </lineage>
</organism>
<dbReference type="EMBL" id="QNRQ01000005">
    <property type="protein sequence ID" value="RBP39296.1"/>
    <property type="molecule type" value="Genomic_DNA"/>
</dbReference>
<dbReference type="Gene3D" id="3.30.1330.70">
    <property type="entry name" value="Holliday junction resolvase RusA"/>
    <property type="match status" value="1"/>
</dbReference>
<reference evidence="1 2" key="1">
    <citation type="submission" date="2018-06" db="EMBL/GenBank/DDBJ databases">
        <title>Genomic Encyclopedia of Type Strains, Phase IV (KMG-IV): sequencing the most valuable type-strain genomes for metagenomic binning, comparative biology and taxonomic classification.</title>
        <authorList>
            <person name="Goeker M."/>
        </authorList>
    </citation>
    <scope>NUCLEOTIDE SEQUENCE [LARGE SCALE GENOMIC DNA]</scope>
    <source>
        <strain evidence="1 2">DSM 25520</strain>
    </source>
</reference>
<name>A0A366HDE9_9BURK</name>
<sequence>MIILELPWPHEDLSPNARVHFMALSRAKKKYRSDCWYLALAARGKAQGPQTLSFMFHPPHNRKYDRDNLIASMKAGIDGLADALKINDSDFHLGDIDIGAQAPGGKVRVFISEKSE</sequence>
<dbReference type="OrthoDB" id="8811501at2"/>
<dbReference type="SUPFAM" id="SSF103084">
    <property type="entry name" value="Holliday junction resolvase RusA"/>
    <property type="match status" value="1"/>
</dbReference>
<evidence type="ECO:0000313" key="1">
    <source>
        <dbReference type="EMBL" id="RBP39296.1"/>
    </source>
</evidence>
<dbReference type="GO" id="GO:0000287">
    <property type="term" value="F:magnesium ion binding"/>
    <property type="evidence" value="ECO:0007669"/>
    <property type="project" value="InterPro"/>
</dbReference>
<proteinExistence type="predicted"/>
<accession>A0A366HDE9</accession>
<dbReference type="GO" id="GO:0006310">
    <property type="term" value="P:DNA recombination"/>
    <property type="evidence" value="ECO:0007669"/>
    <property type="project" value="InterPro"/>
</dbReference>
<gene>
    <name evidence="1" type="ORF">DFR37_10588</name>
</gene>
<evidence type="ECO:0000313" key="2">
    <source>
        <dbReference type="Proteomes" id="UP000253628"/>
    </source>
</evidence>
<keyword evidence="2" id="KW-1185">Reference proteome</keyword>
<dbReference type="RefSeq" id="WP_147251614.1">
    <property type="nucleotide sequence ID" value="NZ_JACCEU010000003.1"/>
</dbReference>
<comment type="caution">
    <text evidence="1">The sequence shown here is derived from an EMBL/GenBank/DDBJ whole genome shotgun (WGS) entry which is preliminary data.</text>
</comment>
<dbReference type="Proteomes" id="UP000253628">
    <property type="component" value="Unassembled WGS sequence"/>
</dbReference>
<protein>
    <submittedName>
        <fullName evidence="1">Uncharacterized protein</fullName>
    </submittedName>
</protein>
<dbReference type="AlphaFoldDB" id="A0A366HDE9"/>
<dbReference type="GO" id="GO:0006281">
    <property type="term" value="P:DNA repair"/>
    <property type="evidence" value="ECO:0007669"/>
    <property type="project" value="InterPro"/>
</dbReference>
<dbReference type="InterPro" id="IPR036614">
    <property type="entry name" value="RusA-like_sf"/>
</dbReference>